<dbReference type="PANTHER" id="PTHR11739">
    <property type="entry name" value="CITRATE SYNTHASE"/>
    <property type="match status" value="1"/>
</dbReference>
<dbReference type="GO" id="GO:0005829">
    <property type="term" value="C:cytosol"/>
    <property type="evidence" value="ECO:0007669"/>
    <property type="project" value="TreeGrafter"/>
</dbReference>
<evidence type="ECO:0000313" key="4">
    <source>
        <dbReference type="Proteomes" id="UP000438106"/>
    </source>
</evidence>
<dbReference type="InterPro" id="IPR016142">
    <property type="entry name" value="Citrate_synth-like_lrg_a-sub"/>
</dbReference>
<sequence length="377" mass="40033">MSWITAEQALAQLGTKPQTLYANVSRGRIGARPDPDDPRRSLYRQEDVERLAARQRGRRPARAVAAETIAWGEPMLETAIATVVDGHLLYRGQDTFVLAVKATLEEVASLLWQSSAPPDFGGKAQVRQPGMPAAYRTIAELAATDMPTTGRIRNVLIADAARTVSSLAGALAAPGNGPIHMRLAEQWNRPEAAEAIRRALVLLAEHELNASTFAARVTASTGAPISAAVLAGLAALSGPLHGNASQSMAGLVEEARRRGAGAAVATHLRQGQTLACFGHRLYPEGDARAPALLQAFAPPRPFAELARAGEALSGERPNIDFALAAMTAAFTLPEDAPLQIFALARSVGWIAHALEQVETGALIRPRARYMGPKPKIN</sequence>
<dbReference type="RefSeq" id="WP_157291248.1">
    <property type="nucleotide sequence ID" value="NZ_WQRF01000006.1"/>
</dbReference>
<accession>A0A7X3FTI1</accession>
<evidence type="ECO:0000313" key="3">
    <source>
        <dbReference type="EMBL" id="MVT00480.1"/>
    </source>
</evidence>
<dbReference type="InterPro" id="IPR036969">
    <property type="entry name" value="Citrate_synthase_sf"/>
</dbReference>
<comment type="similarity">
    <text evidence="1">Belongs to the citrate synthase family.</text>
</comment>
<protein>
    <submittedName>
        <fullName evidence="3">Citrate synthase</fullName>
    </submittedName>
</protein>
<evidence type="ECO:0000256" key="1">
    <source>
        <dbReference type="ARBA" id="ARBA00010566"/>
    </source>
</evidence>
<organism evidence="3 4">
    <name type="scientific">Devosia marina</name>
    <dbReference type="NCBI Taxonomy" id="2683198"/>
    <lineage>
        <taxon>Bacteria</taxon>
        <taxon>Pseudomonadati</taxon>
        <taxon>Pseudomonadota</taxon>
        <taxon>Alphaproteobacteria</taxon>
        <taxon>Hyphomicrobiales</taxon>
        <taxon>Devosiaceae</taxon>
        <taxon>Devosia</taxon>
    </lineage>
</organism>
<dbReference type="GO" id="GO:0005975">
    <property type="term" value="P:carbohydrate metabolic process"/>
    <property type="evidence" value="ECO:0007669"/>
    <property type="project" value="TreeGrafter"/>
</dbReference>
<name>A0A7X3FTI1_9HYPH</name>
<proteinExistence type="inferred from homology"/>
<dbReference type="PANTHER" id="PTHR11739:SF4">
    <property type="entry name" value="CITRATE SYNTHASE, PEROXISOMAL"/>
    <property type="match status" value="1"/>
</dbReference>
<dbReference type="EMBL" id="WQRF01000006">
    <property type="protein sequence ID" value="MVT00480.1"/>
    <property type="molecule type" value="Genomic_DNA"/>
</dbReference>
<reference evidence="3 4" key="1">
    <citation type="submission" date="2019-12" db="EMBL/GenBank/DDBJ databases">
        <title>Devosia maris sp. nov., isolated from the deep seawater.</title>
        <authorList>
            <person name="Liu Y."/>
        </authorList>
    </citation>
    <scope>NUCLEOTIDE SEQUENCE [LARGE SCALE GENOMIC DNA]</scope>
    <source>
        <strain evidence="3 4">L53-10-65</strain>
    </source>
</reference>
<dbReference type="AlphaFoldDB" id="A0A7X3FTI1"/>
<dbReference type="GO" id="GO:0006099">
    <property type="term" value="P:tricarboxylic acid cycle"/>
    <property type="evidence" value="ECO:0007669"/>
    <property type="project" value="TreeGrafter"/>
</dbReference>
<dbReference type="Pfam" id="PF00285">
    <property type="entry name" value="Citrate_synt"/>
    <property type="match status" value="1"/>
</dbReference>
<keyword evidence="2" id="KW-0808">Transferase</keyword>
<dbReference type="Proteomes" id="UP000438106">
    <property type="component" value="Unassembled WGS sequence"/>
</dbReference>
<evidence type="ECO:0000256" key="2">
    <source>
        <dbReference type="ARBA" id="ARBA00022679"/>
    </source>
</evidence>
<dbReference type="PRINTS" id="PR00143">
    <property type="entry name" value="CITRTSNTHASE"/>
</dbReference>
<dbReference type="Gene3D" id="1.10.580.10">
    <property type="entry name" value="Citrate Synthase, domain 1"/>
    <property type="match status" value="1"/>
</dbReference>
<gene>
    <name evidence="3" type="ORF">GO014_15760</name>
</gene>
<keyword evidence="4" id="KW-1185">Reference proteome</keyword>
<dbReference type="SUPFAM" id="SSF48256">
    <property type="entry name" value="Citrate synthase"/>
    <property type="match status" value="1"/>
</dbReference>
<comment type="caution">
    <text evidence="3">The sequence shown here is derived from an EMBL/GenBank/DDBJ whole genome shotgun (WGS) entry which is preliminary data.</text>
</comment>
<dbReference type="GO" id="GO:0046912">
    <property type="term" value="F:acyltransferase activity, acyl groups converted into alkyl on transfer"/>
    <property type="evidence" value="ECO:0007669"/>
    <property type="project" value="InterPro"/>
</dbReference>
<dbReference type="InterPro" id="IPR002020">
    <property type="entry name" value="Citrate_synthase"/>
</dbReference>
<dbReference type="CDD" id="cd06102">
    <property type="entry name" value="citrate_synt_like_2"/>
    <property type="match status" value="1"/>
</dbReference>